<dbReference type="Pfam" id="PF01391">
    <property type="entry name" value="Collagen"/>
    <property type="match status" value="2"/>
</dbReference>
<dbReference type="InterPro" id="IPR036772">
    <property type="entry name" value="SRCR-like_dom_sf"/>
</dbReference>
<feature type="region of interest" description="Disordered" evidence="13">
    <location>
        <begin position="272"/>
        <end position="511"/>
    </location>
</feature>
<dbReference type="SMART" id="SM00202">
    <property type="entry name" value="SR"/>
    <property type="match status" value="1"/>
</dbReference>
<evidence type="ECO:0000313" key="17">
    <source>
        <dbReference type="RefSeq" id="XP_004404809.1"/>
    </source>
</evidence>
<evidence type="ECO:0000256" key="3">
    <source>
        <dbReference type="ARBA" id="ARBA00022530"/>
    </source>
</evidence>
<protein>
    <submittedName>
        <fullName evidence="17">Macrophage receptor MARCO</fullName>
    </submittedName>
</protein>
<dbReference type="InterPro" id="IPR050149">
    <property type="entry name" value="Collagen_superfamily"/>
</dbReference>
<evidence type="ECO:0000313" key="16">
    <source>
        <dbReference type="Proteomes" id="UP000245340"/>
    </source>
</evidence>
<dbReference type="GO" id="GO:0030020">
    <property type="term" value="F:extracellular matrix structural constituent conferring tensile strength"/>
    <property type="evidence" value="ECO:0007669"/>
    <property type="project" value="TreeGrafter"/>
</dbReference>
<evidence type="ECO:0000256" key="10">
    <source>
        <dbReference type="ARBA" id="ARBA00023180"/>
    </source>
</evidence>
<feature type="transmembrane region" description="Helical" evidence="14">
    <location>
        <begin position="175"/>
        <end position="196"/>
    </location>
</feature>
<organism evidence="16 17">
    <name type="scientific">Odobenus rosmarus divergens</name>
    <name type="common">Pacific walrus</name>
    <dbReference type="NCBI Taxonomy" id="9708"/>
    <lineage>
        <taxon>Eukaryota</taxon>
        <taxon>Metazoa</taxon>
        <taxon>Chordata</taxon>
        <taxon>Craniata</taxon>
        <taxon>Vertebrata</taxon>
        <taxon>Euteleostomi</taxon>
        <taxon>Mammalia</taxon>
        <taxon>Eutheria</taxon>
        <taxon>Laurasiatheria</taxon>
        <taxon>Carnivora</taxon>
        <taxon>Caniformia</taxon>
        <taxon>Pinnipedia</taxon>
        <taxon>Odobenidae</taxon>
        <taxon>Odobenus</taxon>
    </lineage>
</organism>
<evidence type="ECO:0000259" key="15">
    <source>
        <dbReference type="PROSITE" id="PS50287"/>
    </source>
</evidence>
<feature type="region of interest" description="Disordered" evidence="13">
    <location>
        <begin position="63"/>
        <end position="83"/>
    </location>
</feature>
<dbReference type="PANTHER" id="PTHR24023:SF1082">
    <property type="entry name" value="COLLAGEN TRIPLE HELIX REPEAT"/>
    <property type="match status" value="1"/>
</dbReference>
<dbReference type="GO" id="GO:0016020">
    <property type="term" value="C:membrane"/>
    <property type="evidence" value="ECO:0007669"/>
    <property type="project" value="UniProtKB-SubCell"/>
</dbReference>
<keyword evidence="8 12" id="KW-1015">Disulfide bond</keyword>
<dbReference type="InterPro" id="IPR008160">
    <property type="entry name" value="Collagen"/>
</dbReference>
<dbReference type="AlphaFoldDB" id="A0A9B0GSM9"/>
<dbReference type="InterPro" id="IPR001190">
    <property type="entry name" value="SRCR"/>
</dbReference>
<gene>
    <name evidence="17" type="primary">MARCO</name>
</gene>
<dbReference type="PROSITE" id="PS50287">
    <property type="entry name" value="SRCR_2"/>
    <property type="match status" value="1"/>
</dbReference>
<feature type="compositionally biased region" description="Low complexity" evidence="13">
    <location>
        <begin position="402"/>
        <end position="439"/>
    </location>
</feature>
<evidence type="ECO:0000256" key="9">
    <source>
        <dbReference type="ARBA" id="ARBA00023170"/>
    </source>
</evidence>
<keyword evidence="6 14" id="KW-1133">Transmembrane helix</keyword>
<dbReference type="PRINTS" id="PR00258">
    <property type="entry name" value="SPERACTRCPTR"/>
</dbReference>
<sequence>MSDSSNLKPLPLELSMKLKKRGNRSGAGGNLFCSSYREIAHNFRLEFTFAQLEESAGSVRSVLSARPGPQRGAAGPSESWTENWNPKASARCGEMTSASIALKGPAQEQGGGLSLSWPVTGWPTSGNITGPPEASSGTPTPSLAEGLSGLENGAATSHRGCVSDPKPKKRKGVNCFMVMVAIYLILLTAGAGLLVVKVLNLQERLWALETHFTNGTLAAEDGLSFSLLQSMPIPHLPGGTLGLQVLQAQITQVRTRQEHLLRKVDNFTRSPELFRVKGERGAPGPPGLQGPPGIKGDAGLQGPNGAPGKQGAPGTPGQQGEKGSKGDGGLIGLKGEPGAKGDKGDLGLPGSKGDMGMKGDTGVMGPPGAQGSKGDSGKPGPPGVAGSPGMKGDQGQPGAKGLPGSPGTAGSAGAKGEPGSAGSPGLAGPAGRPGSPGANGVKGSKGDPGLQGQKGTKGEPGAPGPAGMKGQMGNPGLVGLQGPPGLKGQKGEPGAKGSSGAQGIQGENGESGLSYPVHLARIIGTRNRGRAEVYYNGVWGTICDDGWENSDATVFCRMLGYSSGIAITKIPPGSGEIWLDDVSCRGTEMSLWSCQKSNWGSHNCNHNEDAGVECR</sequence>
<dbReference type="GO" id="GO:0030198">
    <property type="term" value="P:extracellular matrix organization"/>
    <property type="evidence" value="ECO:0007669"/>
    <property type="project" value="TreeGrafter"/>
</dbReference>
<comment type="caution">
    <text evidence="12">Lacks conserved residue(s) required for the propagation of feature annotation.</text>
</comment>
<keyword evidence="3" id="KW-0964">Secreted</keyword>
<evidence type="ECO:0000256" key="14">
    <source>
        <dbReference type="SAM" id="Phobius"/>
    </source>
</evidence>
<dbReference type="PANTHER" id="PTHR24023">
    <property type="entry name" value="COLLAGEN ALPHA"/>
    <property type="match status" value="1"/>
</dbReference>
<accession>A0A9B0GSM9</accession>
<dbReference type="Pfam" id="PF00530">
    <property type="entry name" value="SRCR"/>
    <property type="match status" value="1"/>
</dbReference>
<keyword evidence="3" id="KW-0272">Extracellular matrix</keyword>
<evidence type="ECO:0000256" key="12">
    <source>
        <dbReference type="PROSITE-ProRule" id="PRU00196"/>
    </source>
</evidence>
<dbReference type="RefSeq" id="XP_004404809.1">
    <property type="nucleotide sequence ID" value="XM_004404752.1"/>
</dbReference>
<evidence type="ECO:0000256" key="5">
    <source>
        <dbReference type="ARBA" id="ARBA00022968"/>
    </source>
</evidence>
<evidence type="ECO:0000256" key="2">
    <source>
        <dbReference type="ARBA" id="ARBA00004606"/>
    </source>
</evidence>
<feature type="disulfide bond" evidence="12">
    <location>
        <begin position="584"/>
        <end position="594"/>
    </location>
</feature>
<evidence type="ECO:0000256" key="6">
    <source>
        <dbReference type="ARBA" id="ARBA00022989"/>
    </source>
</evidence>
<evidence type="ECO:0000256" key="13">
    <source>
        <dbReference type="SAM" id="MobiDB-lite"/>
    </source>
</evidence>
<dbReference type="Gene3D" id="3.10.250.10">
    <property type="entry name" value="SRCR-like domain"/>
    <property type="match status" value="1"/>
</dbReference>
<keyword evidence="16" id="KW-1185">Reference proteome</keyword>
<name>A0A9B0GSM9_ODORO</name>
<keyword evidence="7 14" id="KW-0472">Membrane</keyword>
<proteinExistence type="predicted"/>
<comment type="subcellular location">
    <subcellularLocation>
        <location evidence="2">Membrane</location>
        <topology evidence="2">Single-pass type II membrane protein</topology>
    </subcellularLocation>
    <subcellularLocation>
        <location evidence="1">Secreted</location>
        <location evidence="1">Extracellular space</location>
        <location evidence="1">Extracellular matrix</location>
    </subcellularLocation>
</comment>
<reference evidence="17" key="1">
    <citation type="submission" date="2025-08" db="UniProtKB">
        <authorList>
            <consortium name="RefSeq"/>
        </authorList>
    </citation>
    <scope>IDENTIFICATION</scope>
</reference>
<dbReference type="Proteomes" id="UP000245340">
    <property type="component" value="Unplaced"/>
</dbReference>
<feature type="domain" description="SRCR" evidence="15">
    <location>
        <begin position="520"/>
        <end position="615"/>
    </location>
</feature>
<keyword evidence="10" id="KW-0325">Glycoprotein</keyword>
<dbReference type="SUPFAM" id="SSF56487">
    <property type="entry name" value="SRCR-like"/>
    <property type="match status" value="1"/>
</dbReference>
<feature type="compositionally biased region" description="Low complexity" evidence="13">
    <location>
        <begin position="474"/>
        <end position="487"/>
    </location>
</feature>
<keyword evidence="9 17" id="KW-0675">Receptor</keyword>
<evidence type="ECO:0000256" key="4">
    <source>
        <dbReference type="ARBA" id="ARBA00022692"/>
    </source>
</evidence>
<feature type="region of interest" description="Disordered" evidence="13">
    <location>
        <begin position="124"/>
        <end position="167"/>
    </location>
</feature>
<keyword evidence="5" id="KW-0735">Signal-anchor</keyword>
<evidence type="ECO:0000256" key="7">
    <source>
        <dbReference type="ARBA" id="ARBA00023136"/>
    </source>
</evidence>
<evidence type="ECO:0000256" key="8">
    <source>
        <dbReference type="ARBA" id="ARBA00023157"/>
    </source>
</evidence>
<keyword evidence="4 14" id="KW-0812">Transmembrane</keyword>
<evidence type="ECO:0000256" key="1">
    <source>
        <dbReference type="ARBA" id="ARBA00004498"/>
    </source>
</evidence>
<dbReference type="GO" id="GO:0031012">
    <property type="term" value="C:extracellular matrix"/>
    <property type="evidence" value="ECO:0007669"/>
    <property type="project" value="TreeGrafter"/>
</dbReference>
<keyword evidence="11" id="KW-0379">Hydroxylation</keyword>
<dbReference type="FunFam" id="3.10.250.10:FF:000011">
    <property type="entry name" value="Scavenger receptor class A member 5"/>
    <property type="match status" value="1"/>
</dbReference>
<evidence type="ECO:0000256" key="11">
    <source>
        <dbReference type="ARBA" id="ARBA00023278"/>
    </source>
</evidence>
<dbReference type="GO" id="GO:0005615">
    <property type="term" value="C:extracellular space"/>
    <property type="evidence" value="ECO:0007669"/>
    <property type="project" value="TreeGrafter"/>
</dbReference>